<sequence>MPDTIADLLPEEPLPVRLMNTVWADRRGRHDDLADTGGLRAWLERTGLAAAPSVTAEDLAAFRRLRAAARRVAADLTADDRPPAGDPPDDLGTALADLNADMAACAPRLVATGDGLALQWHPGPRDADRARGELALAAARLFSGEDAALLRACHGPGCVLYFRKDHPRRGWCSAGCGNRARVARHYSRHRPPRQD</sequence>
<dbReference type="InterPro" id="IPR010852">
    <property type="entry name" value="ABATE"/>
</dbReference>
<feature type="domain" description="Zinc finger CGNR" evidence="1">
    <location>
        <begin position="150"/>
        <end position="189"/>
    </location>
</feature>
<evidence type="ECO:0000259" key="1">
    <source>
        <dbReference type="Pfam" id="PF11706"/>
    </source>
</evidence>
<comment type="caution">
    <text evidence="2">The sequence shown here is derived from an EMBL/GenBank/DDBJ whole genome shotgun (WGS) entry which is preliminary data.</text>
</comment>
<dbReference type="Pfam" id="PF11706">
    <property type="entry name" value="zf-CGNR"/>
    <property type="match status" value="1"/>
</dbReference>
<dbReference type="PANTHER" id="PTHR35525">
    <property type="entry name" value="BLL6575 PROTEIN"/>
    <property type="match status" value="1"/>
</dbReference>
<dbReference type="SUPFAM" id="SSF160904">
    <property type="entry name" value="Jann2411-like"/>
    <property type="match status" value="1"/>
</dbReference>
<dbReference type="Pfam" id="PF07336">
    <property type="entry name" value="ABATE"/>
    <property type="match status" value="1"/>
</dbReference>
<dbReference type="Gene3D" id="1.10.3300.10">
    <property type="entry name" value="Jann2411-like domain"/>
    <property type="match status" value="1"/>
</dbReference>
<evidence type="ECO:0000313" key="2">
    <source>
        <dbReference type="EMBL" id="NYI97597.1"/>
    </source>
</evidence>
<keyword evidence="3" id="KW-1185">Reference proteome</keyword>
<protein>
    <submittedName>
        <fullName evidence="2">Putative RNA-binding Zn ribbon-like protein</fullName>
    </submittedName>
</protein>
<dbReference type="PANTHER" id="PTHR35525:SF3">
    <property type="entry name" value="BLL6575 PROTEIN"/>
    <property type="match status" value="1"/>
</dbReference>
<accession>A0A853BSS6</accession>
<dbReference type="InterPro" id="IPR021005">
    <property type="entry name" value="Znf_CGNR"/>
</dbReference>
<dbReference type="RefSeq" id="WP_308118549.1">
    <property type="nucleotide sequence ID" value="NZ_JACCFO010000001.1"/>
</dbReference>
<evidence type="ECO:0000313" key="3">
    <source>
        <dbReference type="Proteomes" id="UP000575985"/>
    </source>
</evidence>
<name>A0A853BSS6_9ACTN</name>
<reference evidence="2 3" key="1">
    <citation type="submission" date="2020-07" db="EMBL/GenBank/DDBJ databases">
        <title>Sequencing the genomes of 1000 actinobacteria strains.</title>
        <authorList>
            <person name="Klenk H.-P."/>
        </authorList>
    </citation>
    <scope>NUCLEOTIDE SEQUENCE [LARGE SCALE GENOMIC DNA]</scope>
    <source>
        <strain evidence="2 3">DSM 45927</strain>
    </source>
</reference>
<gene>
    <name evidence="2" type="ORF">HNR12_003874</name>
</gene>
<dbReference type="Proteomes" id="UP000575985">
    <property type="component" value="Unassembled WGS sequence"/>
</dbReference>
<proteinExistence type="predicted"/>
<dbReference type="EMBL" id="JACCFO010000001">
    <property type="protein sequence ID" value="NYI97597.1"/>
    <property type="molecule type" value="Genomic_DNA"/>
</dbReference>
<organism evidence="2 3">
    <name type="scientific">Streptomonospora nanhaiensis</name>
    <dbReference type="NCBI Taxonomy" id="1323731"/>
    <lineage>
        <taxon>Bacteria</taxon>
        <taxon>Bacillati</taxon>
        <taxon>Actinomycetota</taxon>
        <taxon>Actinomycetes</taxon>
        <taxon>Streptosporangiales</taxon>
        <taxon>Nocardiopsidaceae</taxon>
        <taxon>Streptomonospora</taxon>
    </lineage>
</organism>
<dbReference type="InterPro" id="IPR023286">
    <property type="entry name" value="ABATE_dom_sf"/>
</dbReference>
<dbReference type="AlphaFoldDB" id="A0A853BSS6"/>